<evidence type="ECO:0000256" key="1">
    <source>
        <dbReference type="ARBA" id="ARBA00004196"/>
    </source>
</evidence>
<accession>A0A1G5J0U3</accession>
<proteinExistence type="inferred from homology"/>
<evidence type="ECO:0000256" key="3">
    <source>
        <dbReference type="ARBA" id="ARBA00022448"/>
    </source>
</evidence>
<dbReference type="Proteomes" id="UP000198870">
    <property type="component" value="Unassembled WGS sequence"/>
</dbReference>
<keyword evidence="7" id="KW-1185">Reference proteome</keyword>
<dbReference type="EMBL" id="FMUX01000023">
    <property type="protein sequence ID" value="SCY81308.1"/>
    <property type="molecule type" value="Genomic_DNA"/>
</dbReference>
<name>A0A1G5J0U3_9BACT</name>
<evidence type="ECO:0000313" key="6">
    <source>
        <dbReference type="EMBL" id="SCY81308.1"/>
    </source>
</evidence>
<comment type="subcellular location">
    <subcellularLocation>
        <location evidence="1">Cell envelope</location>
    </subcellularLocation>
</comment>
<gene>
    <name evidence="6" type="ORF">SAMN05216233_12319</name>
</gene>
<dbReference type="RefSeq" id="WP_092214525.1">
    <property type="nucleotide sequence ID" value="NZ_FMUX01000023.1"/>
</dbReference>
<keyword evidence="3" id="KW-0813">Transport</keyword>
<organism evidence="6 7">
    <name type="scientific">Desulfoluna spongiiphila</name>
    <dbReference type="NCBI Taxonomy" id="419481"/>
    <lineage>
        <taxon>Bacteria</taxon>
        <taxon>Pseudomonadati</taxon>
        <taxon>Thermodesulfobacteriota</taxon>
        <taxon>Desulfobacteria</taxon>
        <taxon>Desulfobacterales</taxon>
        <taxon>Desulfolunaceae</taxon>
        <taxon>Desulfoluna</taxon>
    </lineage>
</organism>
<dbReference type="GO" id="GO:0055085">
    <property type="term" value="P:transmembrane transport"/>
    <property type="evidence" value="ECO:0007669"/>
    <property type="project" value="InterPro"/>
</dbReference>
<dbReference type="OrthoDB" id="8690069at2"/>
<evidence type="ECO:0000256" key="5">
    <source>
        <dbReference type="SAM" id="SignalP"/>
    </source>
</evidence>
<dbReference type="NCBIfam" id="TIGR00787">
    <property type="entry name" value="dctP"/>
    <property type="match status" value="1"/>
</dbReference>
<dbReference type="PANTHER" id="PTHR33376">
    <property type="match status" value="1"/>
</dbReference>
<dbReference type="STRING" id="419481.SAMN05216233_12319"/>
<dbReference type="PIRSF" id="PIRSF006470">
    <property type="entry name" value="DctB"/>
    <property type="match status" value="1"/>
</dbReference>
<dbReference type="InterPro" id="IPR018389">
    <property type="entry name" value="DctP_fam"/>
</dbReference>
<dbReference type="Gene3D" id="3.40.190.170">
    <property type="entry name" value="Bacterial extracellular solute-binding protein, family 7"/>
    <property type="match status" value="1"/>
</dbReference>
<dbReference type="PANTHER" id="PTHR33376:SF4">
    <property type="entry name" value="SIALIC ACID-BINDING PERIPLASMIC PROTEIN SIAP"/>
    <property type="match status" value="1"/>
</dbReference>
<feature type="signal peptide" evidence="5">
    <location>
        <begin position="1"/>
        <end position="24"/>
    </location>
</feature>
<reference evidence="6 7" key="1">
    <citation type="submission" date="2016-10" db="EMBL/GenBank/DDBJ databases">
        <authorList>
            <person name="de Groot N.N."/>
        </authorList>
    </citation>
    <scope>NUCLEOTIDE SEQUENCE [LARGE SCALE GENOMIC DNA]</scope>
    <source>
        <strain evidence="6 7">AA1</strain>
    </source>
</reference>
<protein>
    <submittedName>
        <fullName evidence="6">Tripartite ATP-independent transporter solute receptor, DctP family</fullName>
    </submittedName>
</protein>
<evidence type="ECO:0000313" key="7">
    <source>
        <dbReference type="Proteomes" id="UP000198870"/>
    </source>
</evidence>
<dbReference type="GO" id="GO:0030288">
    <property type="term" value="C:outer membrane-bounded periplasmic space"/>
    <property type="evidence" value="ECO:0007669"/>
    <property type="project" value="InterPro"/>
</dbReference>
<dbReference type="InterPro" id="IPR038404">
    <property type="entry name" value="TRAP_DctP_sf"/>
</dbReference>
<feature type="chain" id="PRO_5011494472" evidence="5">
    <location>
        <begin position="25"/>
        <end position="338"/>
    </location>
</feature>
<keyword evidence="6" id="KW-0675">Receptor</keyword>
<comment type="similarity">
    <text evidence="2">Belongs to the bacterial solute-binding protein 7 family.</text>
</comment>
<evidence type="ECO:0000256" key="2">
    <source>
        <dbReference type="ARBA" id="ARBA00009023"/>
    </source>
</evidence>
<dbReference type="AlphaFoldDB" id="A0A1G5J0U3"/>
<sequence>MMTALKKWTIAVVCLLMLPALSEAGYKKEYKLSCVVGPKMPWGEGATLFADLVRERTEGRVNIKVYTAGSLMAGKQTNEFLLLKRGVADFAFASPINWSSTLKPLNLFNLPFFFEDYAALDKVTAGEAGKAIEAMIAKKGVTVLGWGENGYREITNSKRAIKTPADLKGLKVRVVGTPIFIDIMKSMGANPVNMNWGEAKIAFQQGVVDAQENPAVGIEIPLKIWQFHNHVSFWGYVIDPLMFTVNQKTWKKFSEKDRVIIRQAAVDAGRMQKAVVRKGLVAPDLSAHELMRENGMEVTVLSSEEKTAFRSLTEPVYKKWVPRIGEELVEKAKADMGN</sequence>
<dbReference type="Pfam" id="PF03480">
    <property type="entry name" value="DctP"/>
    <property type="match status" value="1"/>
</dbReference>
<evidence type="ECO:0000256" key="4">
    <source>
        <dbReference type="ARBA" id="ARBA00022729"/>
    </source>
</evidence>
<dbReference type="InterPro" id="IPR004682">
    <property type="entry name" value="TRAP_DctP"/>
</dbReference>
<keyword evidence="4 5" id="KW-0732">Signal</keyword>
<dbReference type="NCBIfam" id="NF037995">
    <property type="entry name" value="TRAP_S1"/>
    <property type="match status" value="1"/>
</dbReference>